<dbReference type="PANTHER" id="PTHR43442:SF3">
    <property type="entry name" value="GLUCONOKINASE-RELATED"/>
    <property type="match status" value="1"/>
</dbReference>
<gene>
    <name evidence="11" type="ORF">O1R50_01770</name>
</gene>
<dbReference type="CDD" id="cd02021">
    <property type="entry name" value="GntK"/>
    <property type="match status" value="1"/>
</dbReference>
<keyword evidence="12" id="KW-1185">Reference proteome</keyword>
<evidence type="ECO:0000256" key="6">
    <source>
        <dbReference type="ARBA" id="ARBA00022777"/>
    </source>
</evidence>
<evidence type="ECO:0000256" key="10">
    <source>
        <dbReference type="RuleBase" id="RU363066"/>
    </source>
</evidence>
<dbReference type="SUPFAM" id="SSF52540">
    <property type="entry name" value="P-loop containing nucleoside triphosphate hydrolases"/>
    <property type="match status" value="1"/>
</dbReference>
<evidence type="ECO:0000256" key="7">
    <source>
        <dbReference type="ARBA" id="ARBA00022840"/>
    </source>
</evidence>
<evidence type="ECO:0000256" key="8">
    <source>
        <dbReference type="ARBA" id="ARBA00023064"/>
    </source>
</evidence>
<dbReference type="Proteomes" id="UP001146067">
    <property type="component" value="Unassembled WGS sequence"/>
</dbReference>
<evidence type="ECO:0000313" key="11">
    <source>
        <dbReference type="EMBL" id="MDA1358327.1"/>
    </source>
</evidence>
<evidence type="ECO:0000256" key="5">
    <source>
        <dbReference type="ARBA" id="ARBA00022741"/>
    </source>
</evidence>
<evidence type="ECO:0000313" key="12">
    <source>
        <dbReference type="Proteomes" id="UP001146067"/>
    </source>
</evidence>
<dbReference type="NCBIfam" id="TIGR01313">
    <property type="entry name" value="therm_gnt_kin"/>
    <property type="match status" value="1"/>
</dbReference>
<dbReference type="GO" id="GO:0019521">
    <property type="term" value="P:D-gluconate metabolic process"/>
    <property type="evidence" value="ECO:0007669"/>
    <property type="project" value="UniProtKB-KW"/>
</dbReference>
<dbReference type="Pfam" id="PF01202">
    <property type="entry name" value="SKI"/>
    <property type="match status" value="1"/>
</dbReference>
<reference evidence="11" key="1">
    <citation type="submission" date="2022-12" db="EMBL/GenBank/DDBJ databases">
        <title>Gycomyces niveus sp.nov.,a novel actinomycete isolated from soil in Shouguan.</title>
        <authorList>
            <person name="Yang X."/>
        </authorList>
    </citation>
    <scope>NUCLEOTIDE SEQUENCE</scope>
    <source>
        <strain evidence="11">NEAU-A15</strain>
    </source>
</reference>
<keyword evidence="4 10" id="KW-0808">Transferase</keyword>
<accession>A0A9X3P4U8</accession>
<dbReference type="AlphaFoldDB" id="A0A9X3P4U8"/>
<evidence type="ECO:0000256" key="3">
    <source>
        <dbReference type="ARBA" id="ARBA00012054"/>
    </source>
</evidence>
<comment type="catalytic activity">
    <reaction evidence="9 10">
        <text>D-gluconate + ATP = 6-phospho-D-gluconate + ADP + H(+)</text>
        <dbReference type="Rhea" id="RHEA:19433"/>
        <dbReference type="ChEBI" id="CHEBI:15378"/>
        <dbReference type="ChEBI" id="CHEBI:18391"/>
        <dbReference type="ChEBI" id="CHEBI:30616"/>
        <dbReference type="ChEBI" id="CHEBI:58759"/>
        <dbReference type="ChEBI" id="CHEBI:456216"/>
        <dbReference type="EC" id="2.7.1.12"/>
    </reaction>
</comment>
<keyword evidence="8" id="KW-0311">Gluconate utilization</keyword>
<keyword evidence="5 10" id="KW-0547">Nucleotide-binding</keyword>
<dbReference type="InterPro" id="IPR027417">
    <property type="entry name" value="P-loop_NTPase"/>
</dbReference>
<proteinExistence type="inferred from homology"/>
<comment type="similarity">
    <text evidence="2 10">Belongs to the gluconokinase GntK/GntV family.</text>
</comment>
<evidence type="ECO:0000256" key="4">
    <source>
        <dbReference type="ARBA" id="ARBA00022679"/>
    </source>
</evidence>
<name>A0A9X3P4U8_9ACTN</name>
<organism evidence="11 12">
    <name type="scientific">Glycomyces luteolus</name>
    <dbReference type="NCBI Taxonomy" id="2670330"/>
    <lineage>
        <taxon>Bacteria</taxon>
        <taxon>Bacillati</taxon>
        <taxon>Actinomycetota</taxon>
        <taxon>Actinomycetes</taxon>
        <taxon>Glycomycetales</taxon>
        <taxon>Glycomycetaceae</taxon>
        <taxon>Glycomyces</taxon>
    </lineage>
</organism>
<evidence type="ECO:0000256" key="1">
    <source>
        <dbReference type="ARBA" id="ARBA00004761"/>
    </source>
</evidence>
<evidence type="ECO:0000256" key="2">
    <source>
        <dbReference type="ARBA" id="ARBA00008420"/>
    </source>
</evidence>
<dbReference type="GO" id="GO:0046316">
    <property type="term" value="F:gluconokinase activity"/>
    <property type="evidence" value="ECO:0007669"/>
    <property type="project" value="UniProtKB-EC"/>
</dbReference>
<dbReference type="InterPro" id="IPR006001">
    <property type="entry name" value="Therm_gnt_kin"/>
</dbReference>
<protein>
    <recommendedName>
        <fullName evidence="3 10">Gluconokinase</fullName>
        <ecNumber evidence="3 10">2.7.1.12</ecNumber>
    </recommendedName>
</protein>
<comment type="caution">
    <text evidence="11">The sequence shown here is derived from an EMBL/GenBank/DDBJ whole genome shotgun (WGS) entry which is preliminary data.</text>
</comment>
<dbReference type="FunFam" id="3.40.50.300:FF:000522">
    <property type="entry name" value="Gluconokinase"/>
    <property type="match status" value="1"/>
</dbReference>
<dbReference type="InterPro" id="IPR031322">
    <property type="entry name" value="Shikimate/glucono_kinase"/>
</dbReference>
<dbReference type="GO" id="GO:0005524">
    <property type="term" value="F:ATP binding"/>
    <property type="evidence" value="ECO:0007669"/>
    <property type="project" value="UniProtKB-KW"/>
</dbReference>
<evidence type="ECO:0000256" key="9">
    <source>
        <dbReference type="ARBA" id="ARBA00048090"/>
    </source>
</evidence>
<dbReference type="GO" id="GO:0005737">
    <property type="term" value="C:cytoplasm"/>
    <property type="evidence" value="ECO:0007669"/>
    <property type="project" value="TreeGrafter"/>
</dbReference>
<sequence>MATTCLVVMGVAGSGKSTVARLLADRLGRPMAEADEFHSEANIAKMSAGIPLADADREPWLVALRDWISEHDAAGQGTVVTCSALKRSYRDLLRGATARVRFVHLSGTREVIGERMASRSGHFMPPTLLDSQFADLEPLGDDEDGISVDVAAAPEQIADRVCQGLVR</sequence>
<dbReference type="EC" id="2.7.1.12" evidence="3 10"/>
<comment type="pathway">
    <text evidence="1">Carbohydrate acid metabolism.</text>
</comment>
<dbReference type="RefSeq" id="WP_270108120.1">
    <property type="nucleotide sequence ID" value="NZ_JAPZVP010000001.1"/>
</dbReference>
<dbReference type="EMBL" id="JAPZVP010000001">
    <property type="protein sequence ID" value="MDA1358327.1"/>
    <property type="molecule type" value="Genomic_DNA"/>
</dbReference>
<dbReference type="Gene3D" id="3.40.50.300">
    <property type="entry name" value="P-loop containing nucleotide triphosphate hydrolases"/>
    <property type="match status" value="1"/>
</dbReference>
<keyword evidence="7 10" id="KW-0067">ATP-binding</keyword>
<keyword evidence="6 10" id="KW-0418">Kinase</keyword>
<dbReference type="PANTHER" id="PTHR43442">
    <property type="entry name" value="GLUCONOKINASE-RELATED"/>
    <property type="match status" value="1"/>
</dbReference>